<evidence type="ECO:0000313" key="1">
    <source>
        <dbReference type="EMBL" id="CAG8535748.1"/>
    </source>
</evidence>
<comment type="caution">
    <text evidence="1">The sequence shown here is derived from an EMBL/GenBank/DDBJ whole genome shotgun (WGS) entry which is preliminary data.</text>
</comment>
<reference evidence="1" key="1">
    <citation type="submission" date="2021-06" db="EMBL/GenBank/DDBJ databases">
        <authorList>
            <person name="Kallberg Y."/>
            <person name="Tangrot J."/>
            <person name="Rosling A."/>
        </authorList>
    </citation>
    <scope>NUCLEOTIDE SEQUENCE</scope>
    <source>
        <strain evidence="1">28 12/20/2015</strain>
    </source>
</reference>
<organism evidence="1 2">
    <name type="scientific">Cetraspora pellucida</name>
    <dbReference type="NCBI Taxonomy" id="1433469"/>
    <lineage>
        <taxon>Eukaryota</taxon>
        <taxon>Fungi</taxon>
        <taxon>Fungi incertae sedis</taxon>
        <taxon>Mucoromycota</taxon>
        <taxon>Glomeromycotina</taxon>
        <taxon>Glomeromycetes</taxon>
        <taxon>Diversisporales</taxon>
        <taxon>Gigasporaceae</taxon>
        <taxon>Cetraspora</taxon>
    </lineage>
</organism>
<dbReference type="EMBL" id="CAJVPW010004143">
    <property type="protein sequence ID" value="CAG8535748.1"/>
    <property type="molecule type" value="Genomic_DNA"/>
</dbReference>
<dbReference type="Proteomes" id="UP000789366">
    <property type="component" value="Unassembled WGS sequence"/>
</dbReference>
<gene>
    <name evidence="1" type="ORF">SPELUC_LOCUS4572</name>
</gene>
<keyword evidence="2" id="KW-1185">Reference proteome</keyword>
<proteinExistence type="predicted"/>
<accession>A0ACA9LK10</accession>
<name>A0ACA9LK10_9GLOM</name>
<protein>
    <submittedName>
        <fullName evidence="1">1580_t:CDS:1</fullName>
    </submittedName>
</protein>
<evidence type="ECO:0000313" key="2">
    <source>
        <dbReference type="Proteomes" id="UP000789366"/>
    </source>
</evidence>
<sequence>MVAKHNQEIGERIWSSSSSKHFGSYGGNENFGIYSGSGSSEIAAILGTLCFPPLANFTRDIIDGINSSSQQLKGLPLFIAIFLLVCIQGKDQDKKDYKDKISNSITVFNKPPFSTYKAGDDLMIDTEIVASSSQSAIFDENAISGNITTQQGNSNIGNIAEDNADFSYSADIVSTPENISQPTQEPTNKEQVIEQEEQGLTSTEETKKDKPSWKERKDCQLAFGTLIVTALTGIVVPIVLKVTGKRNQELDRLKAQLAQKEQEAQQNYQVQKNYLELTANLAKSSHICQTNYSSVDNNQAVEIANQSCQQSLG</sequence>